<reference evidence="1" key="2">
    <citation type="submission" date="2023-05" db="EMBL/GenBank/DDBJ databases">
        <authorList>
            <consortium name="Lawrence Berkeley National Laboratory"/>
            <person name="Steindorff A."/>
            <person name="Hensen N."/>
            <person name="Bonometti L."/>
            <person name="Westerberg I."/>
            <person name="Brannstrom I.O."/>
            <person name="Guillou S."/>
            <person name="Cros-Aarteil S."/>
            <person name="Calhoun S."/>
            <person name="Haridas S."/>
            <person name="Kuo A."/>
            <person name="Mondo S."/>
            <person name="Pangilinan J."/>
            <person name="Riley R."/>
            <person name="Labutti K."/>
            <person name="Andreopoulos B."/>
            <person name="Lipzen A."/>
            <person name="Chen C."/>
            <person name="Yanf M."/>
            <person name="Daum C."/>
            <person name="Ng V."/>
            <person name="Clum A."/>
            <person name="Ohm R."/>
            <person name="Martin F."/>
            <person name="Silar P."/>
            <person name="Natvig D."/>
            <person name="Lalanne C."/>
            <person name="Gautier V."/>
            <person name="Ament-Velasquez S.L."/>
            <person name="Kruys A."/>
            <person name="Hutchinson M.I."/>
            <person name="Powell A.J."/>
            <person name="Barry K."/>
            <person name="Miller A.N."/>
            <person name="Grigoriev I.V."/>
            <person name="Debuchy R."/>
            <person name="Gladieux P."/>
            <person name="Thoren M.H."/>
            <person name="Johannesson H."/>
        </authorList>
    </citation>
    <scope>NUCLEOTIDE SEQUENCE</scope>
    <source>
        <strain evidence="1">PSN243</strain>
    </source>
</reference>
<evidence type="ECO:0000313" key="1">
    <source>
        <dbReference type="EMBL" id="KAK4449982.1"/>
    </source>
</evidence>
<dbReference type="Proteomes" id="UP001321760">
    <property type="component" value="Unassembled WGS sequence"/>
</dbReference>
<sequence length="221" mass="23693">MRFPGATPRAGVIEHPTHPLCSAQSSFPQPRLQAALEKPKTPFLVADRRLALAAPTLALGSGIETLFLGLDSGEGGKVAGTVRSGGRIRPWTVPRAASRRSHPCCSTRSPSDRNPILPLPILTAISPLVPWCWLQRDVIIPDRLVPTGLVSFCYPHGTDTSSCVLYLSAMSPYCPPLSSISPVLPPITSLPLFPDRFLHSVNSSGPHVPLITELVDLGLFV</sequence>
<gene>
    <name evidence="1" type="ORF">QBC34DRAFT_79635</name>
</gene>
<dbReference type="AlphaFoldDB" id="A0AAV9GPT7"/>
<proteinExistence type="predicted"/>
<keyword evidence="2" id="KW-1185">Reference proteome</keyword>
<reference evidence="1" key="1">
    <citation type="journal article" date="2023" name="Mol. Phylogenet. Evol.">
        <title>Genome-scale phylogeny and comparative genomics of the fungal order Sordariales.</title>
        <authorList>
            <person name="Hensen N."/>
            <person name="Bonometti L."/>
            <person name="Westerberg I."/>
            <person name="Brannstrom I.O."/>
            <person name="Guillou S."/>
            <person name="Cros-Aarteil S."/>
            <person name="Calhoun S."/>
            <person name="Haridas S."/>
            <person name="Kuo A."/>
            <person name="Mondo S."/>
            <person name="Pangilinan J."/>
            <person name="Riley R."/>
            <person name="LaButti K."/>
            <person name="Andreopoulos B."/>
            <person name="Lipzen A."/>
            <person name="Chen C."/>
            <person name="Yan M."/>
            <person name="Daum C."/>
            <person name="Ng V."/>
            <person name="Clum A."/>
            <person name="Steindorff A."/>
            <person name="Ohm R.A."/>
            <person name="Martin F."/>
            <person name="Silar P."/>
            <person name="Natvig D.O."/>
            <person name="Lalanne C."/>
            <person name="Gautier V."/>
            <person name="Ament-Velasquez S.L."/>
            <person name="Kruys A."/>
            <person name="Hutchinson M.I."/>
            <person name="Powell A.J."/>
            <person name="Barry K."/>
            <person name="Miller A.N."/>
            <person name="Grigoriev I.V."/>
            <person name="Debuchy R."/>
            <person name="Gladieux P."/>
            <person name="Hiltunen Thoren M."/>
            <person name="Johannesson H."/>
        </authorList>
    </citation>
    <scope>NUCLEOTIDE SEQUENCE</scope>
    <source>
        <strain evidence="1">PSN243</strain>
    </source>
</reference>
<evidence type="ECO:0000313" key="2">
    <source>
        <dbReference type="Proteomes" id="UP001321760"/>
    </source>
</evidence>
<organism evidence="1 2">
    <name type="scientific">Podospora aff. communis PSN243</name>
    <dbReference type="NCBI Taxonomy" id="3040156"/>
    <lineage>
        <taxon>Eukaryota</taxon>
        <taxon>Fungi</taxon>
        <taxon>Dikarya</taxon>
        <taxon>Ascomycota</taxon>
        <taxon>Pezizomycotina</taxon>
        <taxon>Sordariomycetes</taxon>
        <taxon>Sordariomycetidae</taxon>
        <taxon>Sordariales</taxon>
        <taxon>Podosporaceae</taxon>
        <taxon>Podospora</taxon>
    </lineage>
</organism>
<name>A0AAV9GPT7_9PEZI</name>
<comment type="caution">
    <text evidence="1">The sequence shown here is derived from an EMBL/GenBank/DDBJ whole genome shotgun (WGS) entry which is preliminary data.</text>
</comment>
<accession>A0AAV9GPT7</accession>
<dbReference type="EMBL" id="MU865934">
    <property type="protein sequence ID" value="KAK4449982.1"/>
    <property type="molecule type" value="Genomic_DNA"/>
</dbReference>
<protein>
    <submittedName>
        <fullName evidence="1">Uncharacterized protein</fullName>
    </submittedName>
</protein>